<dbReference type="OrthoDB" id="8421271at2"/>
<sequence>MGLNRKLPARDAGYQNVQYLRKTIGVADMAKVVKLGTIPAGALILKPQSGVQVNTVFNSATTTVLDIGSAADGDLYATDLDVKTAAAFVPLDEAVSMVVTVDTELTCTLAETGTAATAGSAVVVIAFLPNN</sequence>
<dbReference type="EMBL" id="LPUX01000053">
    <property type="protein sequence ID" value="OAP40361.1"/>
    <property type="molecule type" value="Genomic_DNA"/>
</dbReference>
<name>A0A178XYP6_9HYPH</name>
<dbReference type="RefSeq" id="WP_064240677.1">
    <property type="nucleotide sequence ID" value="NZ_LPUX01000053.1"/>
</dbReference>
<gene>
    <name evidence="1" type="ORF">AU381_00080</name>
</gene>
<evidence type="ECO:0000313" key="1">
    <source>
        <dbReference type="EMBL" id="OAP40361.1"/>
    </source>
</evidence>
<reference evidence="1 2" key="1">
    <citation type="journal article" date="2016" name="Int. J. Syst. Evol. Microbiol.">
        <title>Ensifer glycinis sp. nov., an novel rhizobial species associated with Glycine spp.</title>
        <authorList>
            <person name="Yan H."/>
            <person name="Yan J."/>
            <person name="Sui X.H."/>
            <person name="Wang E.T."/>
            <person name="Chen W.X."/>
            <person name="Zhang X.X."/>
            <person name="Chen W.F."/>
        </authorList>
    </citation>
    <scope>NUCLEOTIDE SEQUENCE [LARGE SCALE GENOMIC DNA]</scope>
    <source>
        <strain evidence="1 2">CCBAU 23380</strain>
    </source>
</reference>
<keyword evidence="2" id="KW-1185">Reference proteome</keyword>
<evidence type="ECO:0000313" key="2">
    <source>
        <dbReference type="Proteomes" id="UP000094025"/>
    </source>
</evidence>
<accession>A0A178XYP6</accession>
<proteinExistence type="predicted"/>
<dbReference type="Proteomes" id="UP000094025">
    <property type="component" value="Unassembled WGS sequence"/>
</dbReference>
<dbReference type="AlphaFoldDB" id="A0A178XYP6"/>
<dbReference type="STRING" id="1472378.AU381_00080"/>
<comment type="caution">
    <text evidence="1">The sequence shown here is derived from an EMBL/GenBank/DDBJ whole genome shotgun (WGS) entry which is preliminary data.</text>
</comment>
<organism evidence="1 2">
    <name type="scientific">Sinorhizobium glycinis</name>
    <dbReference type="NCBI Taxonomy" id="1472378"/>
    <lineage>
        <taxon>Bacteria</taxon>
        <taxon>Pseudomonadati</taxon>
        <taxon>Pseudomonadota</taxon>
        <taxon>Alphaproteobacteria</taxon>
        <taxon>Hyphomicrobiales</taxon>
        <taxon>Rhizobiaceae</taxon>
        <taxon>Sinorhizobium/Ensifer group</taxon>
        <taxon>Sinorhizobium</taxon>
    </lineage>
</organism>
<evidence type="ECO:0008006" key="3">
    <source>
        <dbReference type="Google" id="ProtNLM"/>
    </source>
</evidence>
<protein>
    <recommendedName>
        <fullName evidence="3">DUF2190 domain-containing protein</fullName>
    </recommendedName>
</protein>